<dbReference type="RefSeq" id="XP_020834247.1">
    <property type="nucleotide sequence ID" value="XM_020978588.1"/>
</dbReference>
<proteinExistence type="predicted"/>
<dbReference type="InterPro" id="IPR011992">
    <property type="entry name" value="EF-hand-dom_pair"/>
</dbReference>
<dbReference type="Gene3D" id="1.10.238.10">
    <property type="entry name" value="EF-hand"/>
    <property type="match status" value="1"/>
</dbReference>
<feature type="domain" description="EF-hand" evidence="3">
    <location>
        <begin position="63"/>
        <end position="98"/>
    </location>
</feature>
<dbReference type="GeneID" id="110202432"/>
<dbReference type="PROSITE" id="PS50222">
    <property type="entry name" value="EF_HAND_2"/>
    <property type="match status" value="1"/>
</dbReference>
<name>A0A6P5JJ20_PHACI</name>
<sequence length="129" mass="14006">MGVSVWISEALSGSWPIFDHWKIRTQPLGIPRSLSLQTAGTTNCVGHCQVLRLIAGFEVTDEQLEVIAAQTVQEADEDGDGAMSFEEFTKGCTPHYSWWNLLSGPGGICHQTWKNPSPKGYASLLLGGS</sequence>
<evidence type="ECO:0000313" key="4">
    <source>
        <dbReference type="Proteomes" id="UP000515140"/>
    </source>
</evidence>
<accession>A0A6P5JJ20</accession>
<dbReference type="InterPro" id="IPR002048">
    <property type="entry name" value="EF_hand_dom"/>
</dbReference>
<reference evidence="5" key="1">
    <citation type="submission" date="2025-08" db="UniProtKB">
        <authorList>
            <consortium name="RefSeq"/>
        </authorList>
    </citation>
    <scope>IDENTIFICATION</scope>
    <source>
        <tissue evidence="5">Spleen</tissue>
    </source>
</reference>
<protein>
    <submittedName>
        <fullName evidence="5">Uncharacterized protein LOC110202432 isoform X2</fullName>
    </submittedName>
</protein>
<dbReference type="SUPFAM" id="SSF47473">
    <property type="entry name" value="EF-hand"/>
    <property type="match status" value="1"/>
</dbReference>
<dbReference type="AlphaFoldDB" id="A0A6P5JJ20"/>
<evidence type="ECO:0000313" key="5">
    <source>
        <dbReference type="RefSeq" id="XP_020834247.1"/>
    </source>
</evidence>
<keyword evidence="4" id="KW-1185">Reference proteome</keyword>
<keyword evidence="1" id="KW-0479">Metal-binding</keyword>
<dbReference type="Proteomes" id="UP000515140">
    <property type="component" value="Unplaced"/>
</dbReference>
<keyword evidence="2" id="KW-0106">Calcium</keyword>
<evidence type="ECO:0000256" key="1">
    <source>
        <dbReference type="ARBA" id="ARBA00022723"/>
    </source>
</evidence>
<evidence type="ECO:0000256" key="2">
    <source>
        <dbReference type="ARBA" id="ARBA00022837"/>
    </source>
</evidence>
<dbReference type="GO" id="GO:0005509">
    <property type="term" value="F:calcium ion binding"/>
    <property type="evidence" value="ECO:0007669"/>
    <property type="project" value="InterPro"/>
</dbReference>
<dbReference type="InterPro" id="IPR018247">
    <property type="entry name" value="EF_Hand_1_Ca_BS"/>
</dbReference>
<gene>
    <name evidence="5" type="primary">LOC110202432</name>
</gene>
<evidence type="ECO:0000259" key="3">
    <source>
        <dbReference type="PROSITE" id="PS50222"/>
    </source>
</evidence>
<organism evidence="4 5">
    <name type="scientific">Phascolarctos cinereus</name>
    <name type="common">Koala</name>
    <dbReference type="NCBI Taxonomy" id="38626"/>
    <lineage>
        <taxon>Eukaryota</taxon>
        <taxon>Metazoa</taxon>
        <taxon>Chordata</taxon>
        <taxon>Craniata</taxon>
        <taxon>Vertebrata</taxon>
        <taxon>Euteleostomi</taxon>
        <taxon>Mammalia</taxon>
        <taxon>Metatheria</taxon>
        <taxon>Diprotodontia</taxon>
        <taxon>Phascolarctidae</taxon>
        <taxon>Phascolarctos</taxon>
    </lineage>
</organism>
<dbReference type="PROSITE" id="PS00018">
    <property type="entry name" value="EF_HAND_1"/>
    <property type="match status" value="1"/>
</dbReference>